<feature type="region of interest" description="Disordered" evidence="1">
    <location>
        <begin position="207"/>
        <end position="256"/>
    </location>
</feature>
<evidence type="ECO:0000256" key="1">
    <source>
        <dbReference type="SAM" id="MobiDB-lite"/>
    </source>
</evidence>
<keyword evidence="3" id="KW-1185">Reference proteome</keyword>
<dbReference type="EMBL" id="FNCS01000006">
    <property type="protein sequence ID" value="SDG71673.1"/>
    <property type="molecule type" value="Genomic_DNA"/>
</dbReference>
<gene>
    <name evidence="2" type="ORF">SAMN04487974_106182</name>
</gene>
<reference evidence="2 3" key="1">
    <citation type="submission" date="2016-10" db="EMBL/GenBank/DDBJ databases">
        <authorList>
            <person name="de Groot N.N."/>
        </authorList>
    </citation>
    <scope>NUCLEOTIDE SEQUENCE [LARGE SCALE GENOMIC DNA]</scope>
    <source>
        <strain evidence="2 3">CGMCC 1.10267</strain>
    </source>
</reference>
<dbReference type="STRING" id="440168.SAMN04487974_106182"/>
<evidence type="ECO:0000313" key="2">
    <source>
        <dbReference type="EMBL" id="SDG71673.1"/>
    </source>
</evidence>
<dbReference type="Proteomes" id="UP000199495">
    <property type="component" value="Unassembled WGS sequence"/>
</dbReference>
<proteinExistence type="predicted"/>
<evidence type="ECO:0000313" key="3">
    <source>
        <dbReference type="Proteomes" id="UP000199495"/>
    </source>
</evidence>
<accession>A0A1G7WI67</accession>
<protein>
    <submittedName>
        <fullName evidence="2">Uncharacterized protein</fullName>
    </submittedName>
</protein>
<organism evidence="2 3">
    <name type="scientific">Pelagibacterium luteolum</name>
    <dbReference type="NCBI Taxonomy" id="440168"/>
    <lineage>
        <taxon>Bacteria</taxon>
        <taxon>Pseudomonadati</taxon>
        <taxon>Pseudomonadota</taxon>
        <taxon>Alphaproteobacteria</taxon>
        <taxon>Hyphomicrobiales</taxon>
        <taxon>Devosiaceae</taxon>
        <taxon>Pelagibacterium</taxon>
    </lineage>
</organism>
<sequence length="256" mass="27324">MTSAQRLSPSAASTPHSLSSFLGGTSRRWLSHRSLRWSDWSRRRCAFAKAKNWMRGALRSSQTPPSAVIPLKFAVIATQVTPPTPVIPALSRDPVSSAPAIYPLRPSILTPGVTVGFVGIVRPKHRCGSTPIAPPTPVIPALSRDPVCSAPEICPPPLSILAQGSSPKVTHGMLGCRSKPRPRLRPLQAVGLAPVSTPPPVILGLDPRTHLATSRPNRHRAPMLTSEHSATPAPLRGEGPQRPQSPRTLPIARTTP</sequence>
<dbReference type="AlphaFoldDB" id="A0A1G7WI67"/>
<name>A0A1G7WI67_9HYPH</name>